<evidence type="ECO:0008006" key="3">
    <source>
        <dbReference type="Google" id="ProtNLM"/>
    </source>
</evidence>
<organism evidence="1 2">
    <name type="scientific">Lasiodiplodia hormozganensis</name>
    <dbReference type="NCBI Taxonomy" id="869390"/>
    <lineage>
        <taxon>Eukaryota</taxon>
        <taxon>Fungi</taxon>
        <taxon>Dikarya</taxon>
        <taxon>Ascomycota</taxon>
        <taxon>Pezizomycotina</taxon>
        <taxon>Dothideomycetes</taxon>
        <taxon>Dothideomycetes incertae sedis</taxon>
        <taxon>Botryosphaeriales</taxon>
        <taxon>Botryosphaeriaceae</taxon>
        <taxon>Lasiodiplodia</taxon>
    </lineage>
</organism>
<name>A0AA40D1S1_9PEZI</name>
<proteinExistence type="predicted"/>
<evidence type="ECO:0000313" key="1">
    <source>
        <dbReference type="EMBL" id="KAK0658627.1"/>
    </source>
</evidence>
<dbReference type="PANTHER" id="PTHR43130">
    <property type="entry name" value="ARAC-FAMILY TRANSCRIPTIONAL REGULATOR"/>
    <property type="match status" value="1"/>
</dbReference>
<comment type="caution">
    <text evidence="1">The sequence shown here is derived from an EMBL/GenBank/DDBJ whole genome shotgun (WGS) entry which is preliminary data.</text>
</comment>
<dbReference type="Gene3D" id="3.40.50.880">
    <property type="match status" value="1"/>
</dbReference>
<dbReference type="SUPFAM" id="SSF52317">
    <property type="entry name" value="Class I glutamine amidotransferase-like"/>
    <property type="match status" value="1"/>
</dbReference>
<dbReference type="AlphaFoldDB" id="A0AA40D1S1"/>
<reference evidence="1" key="1">
    <citation type="submission" date="2023-06" db="EMBL/GenBank/DDBJ databases">
        <title>Multi-omics analyses reveal the molecular pathogenesis toolkit of Lasiodiplodia hormozganensis, a cross-kingdom pathogen.</title>
        <authorList>
            <person name="Felix C."/>
            <person name="Meneses R."/>
            <person name="Goncalves M.F.M."/>
            <person name="Tilleman L."/>
            <person name="Duarte A.S."/>
            <person name="Jorrin-Novo J.V."/>
            <person name="Van De Peer Y."/>
            <person name="Deforce D."/>
            <person name="Van Nieuwerburgh F."/>
            <person name="Esteves A.C."/>
            <person name="Alves A."/>
        </authorList>
    </citation>
    <scope>NUCLEOTIDE SEQUENCE</scope>
    <source>
        <strain evidence="1">CBS 339.90</strain>
    </source>
</reference>
<dbReference type="EMBL" id="JAUJDW010000017">
    <property type="protein sequence ID" value="KAK0658627.1"/>
    <property type="molecule type" value="Genomic_DNA"/>
</dbReference>
<feature type="non-terminal residue" evidence="1">
    <location>
        <position position="1"/>
    </location>
</feature>
<sequence>MLTSRGPVNFGVLLFPTFQALDVFGPLDALNILSLSHPINLALIAETLDPVNTAPISPSMNMFNSNFSESVLPTHTHDTAPPLDVLIVPG</sequence>
<protein>
    <recommendedName>
        <fullName evidence="3">DJ-1/PfpI domain-containing protein</fullName>
    </recommendedName>
</protein>
<dbReference type="PANTHER" id="PTHR43130:SF15">
    <property type="entry name" value="THIJ_PFPI FAMILY PROTEIN (AFU_ORTHOLOGUE AFUA_5G14240)"/>
    <property type="match status" value="1"/>
</dbReference>
<accession>A0AA40D1S1</accession>
<dbReference type="Proteomes" id="UP001175001">
    <property type="component" value="Unassembled WGS sequence"/>
</dbReference>
<dbReference type="InterPro" id="IPR052158">
    <property type="entry name" value="INH-QAR"/>
</dbReference>
<evidence type="ECO:0000313" key="2">
    <source>
        <dbReference type="Proteomes" id="UP001175001"/>
    </source>
</evidence>
<keyword evidence="2" id="KW-1185">Reference proteome</keyword>
<dbReference type="InterPro" id="IPR029062">
    <property type="entry name" value="Class_I_gatase-like"/>
</dbReference>
<gene>
    <name evidence="1" type="ORF">DIS24_g4537</name>
</gene>